<accession>A0A6V7TRY8</accession>
<dbReference type="AlphaFoldDB" id="A0A6V7TRY8"/>
<protein>
    <submittedName>
        <fullName evidence="1">Uncharacterized protein</fullName>
    </submittedName>
</protein>
<dbReference type="Proteomes" id="UP000580250">
    <property type="component" value="Unassembled WGS sequence"/>
</dbReference>
<organism evidence="1 2">
    <name type="scientific">Meloidogyne enterolobii</name>
    <name type="common">Root-knot nematode worm</name>
    <name type="synonym">Meloidogyne mayaguensis</name>
    <dbReference type="NCBI Taxonomy" id="390850"/>
    <lineage>
        <taxon>Eukaryota</taxon>
        <taxon>Metazoa</taxon>
        <taxon>Ecdysozoa</taxon>
        <taxon>Nematoda</taxon>
        <taxon>Chromadorea</taxon>
        <taxon>Rhabditida</taxon>
        <taxon>Tylenchina</taxon>
        <taxon>Tylenchomorpha</taxon>
        <taxon>Tylenchoidea</taxon>
        <taxon>Meloidogynidae</taxon>
        <taxon>Meloidogyninae</taxon>
        <taxon>Meloidogyne</taxon>
    </lineage>
</organism>
<gene>
    <name evidence="1" type="ORF">MENT_LOCUS3628</name>
</gene>
<dbReference type="EMBL" id="CAJEWN010000012">
    <property type="protein sequence ID" value="CAD2132413.1"/>
    <property type="molecule type" value="Genomic_DNA"/>
</dbReference>
<proteinExistence type="predicted"/>
<sequence>MCFRHEDLIRILKGILLNSACSMGARNISIFSSFQGGRETSYTFPGSLPINKEKMSKREFSEEQTDYYYYTDYYTLHL</sequence>
<evidence type="ECO:0000313" key="2">
    <source>
        <dbReference type="Proteomes" id="UP000580250"/>
    </source>
</evidence>
<evidence type="ECO:0000313" key="1">
    <source>
        <dbReference type="EMBL" id="CAD2132413.1"/>
    </source>
</evidence>
<name>A0A6V7TRY8_MELEN</name>
<comment type="caution">
    <text evidence="1">The sequence shown here is derived from an EMBL/GenBank/DDBJ whole genome shotgun (WGS) entry which is preliminary data.</text>
</comment>
<reference evidence="1 2" key="1">
    <citation type="submission" date="2020-08" db="EMBL/GenBank/DDBJ databases">
        <authorList>
            <person name="Koutsovoulos G."/>
            <person name="Danchin GJ E."/>
        </authorList>
    </citation>
    <scope>NUCLEOTIDE SEQUENCE [LARGE SCALE GENOMIC DNA]</scope>
</reference>